<reference evidence="1 2" key="1">
    <citation type="submission" date="2024-09" db="EMBL/GenBank/DDBJ databases">
        <title>Chromosome-scale assembly of Riccia fluitans.</title>
        <authorList>
            <person name="Paukszto L."/>
            <person name="Sawicki J."/>
            <person name="Karawczyk K."/>
            <person name="Piernik-Szablinska J."/>
            <person name="Szczecinska M."/>
            <person name="Mazdziarz M."/>
        </authorList>
    </citation>
    <scope>NUCLEOTIDE SEQUENCE [LARGE SCALE GENOMIC DNA]</scope>
    <source>
        <strain evidence="1">Rf_01</strain>
        <tissue evidence="1">Aerial parts of the thallus</tissue>
    </source>
</reference>
<dbReference type="Proteomes" id="UP001605036">
    <property type="component" value="Unassembled WGS sequence"/>
</dbReference>
<evidence type="ECO:0000313" key="2">
    <source>
        <dbReference type="Proteomes" id="UP001605036"/>
    </source>
</evidence>
<dbReference type="EMBL" id="JBHFFA010000008">
    <property type="protein sequence ID" value="KAL2608804.1"/>
    <property type="molecule type" value="Genomic_DNA"/>
</dbReference>
<protein>
    <submittedName>
        <fullName evidence="1">Uncharacterized protein</fullName>
    </submittedName>
</protein>
<sequence length="106" mass="11618">MINHLVPLTLKWLLHIPSRVFNEADLQRSALHLAQSLFKVLIPEESPPAKPPYTAQSRTVPIGQNSARPVEVSRVLVLEGPKGLVWPSVNSPVAQLLARGGPCERS</sequence>
<name>A0ABD1XJ69_9MARC</name>
<gene>
    <name evidence="1" type="ORF">R1flu_027377</name>
</gene>
<evidence type="ECO:0000313" key="1">
    <source>
        <dbReference type="EMBL" id="KAL2608804.1"/>
    </source>
</evidence>
<organism evidence="1 2">
    <name type="scientific">Riccia fluitans</name>
    <dbReference type="NCBI Taxonomy" id="41844"/>
    <lineage>
        <taxon>Eukaryota</taxon>
        <taxon>Viridiplantae</taxon>
        <taxon>Streptophyta</taxon>
        <taxon>Embryophyta</taxon>
        <taxon>Marchantiophyta</taxon>
        <taxon>Marchantiopsida</taxon>
        <taxon>Marchantiidae</taxon>
        <taxon>Marchantiales</taxon>
        <taxon>Ricciaceae</taxon>
        <taxon>Riccia</taxon>
    </lineage>
</organism>
<comment type="caution">
    <text evidence="1">The sequence shown here is derived from an EMBL/GenBank/DDBJ whole genome shotgun (WGS) entry which is preliminary data.</text>
</comment>
<accession>A0ABD1XJ69</accession>
<proteinExistence type="predicted"/>
<dbReference type="AlphaFoldDB" id="A0ABD1XJ69"/>
<keyword evidence="2" id="KW-1185">Reference proteome</keyword>